<accession>A0AAN7L1H3</accession>
<dbReference type="EMBL" id="JAXIOK010000004">
    <property type="protein sequence ID" value="KAK4773106.1"/>
    <property type="molecule type" value="Genomic_DNA"/>
</dbReference>
<reference evidence="2 3" key="1">
    <citation type="journal article" date="2023" name="Hortic Res">
        <title>Pangenome of water caltrop reveals structural variations and asymmetric subgenome divergence after allopolyploidization.</title>
        <authorList>
            <person name="Zhang X."/>
            <person name="Chen Y."/>
            <person name="Wang L."/>
            <person name="Yuan Y."/>
            <person name="Fang M."/>
            <person name="Shi L."/>
            <person name="Lu R."/>
            <person name="Comes H.P."/>
            <person name="Ma Y."/>
            <person name="Chen Y."/>
            <person name="Huang G."/>
            <person name="Zhou Y."/>
            <person name="Zheng Z."/>
            <person name="Qiu Y."/>
        </authorList>
    </citation>
    <scope>NUCLEOTIDE SEQUENCE [LARGE SCALE GENOMIC DNA]</scope>
    <source>
        <tissue evidence="2">Roots</tissue>
    </source>
</reference>
<name>A0AAN7L1H3_9MYRT</name>
<organism evidence="2 3">
    <name type="scientific">Trapa incisa</name>
    <dbReference type="NCBI Taxonomy" id="236973"/>
    <lineage>
        <taxon>Eukaryota</taxon>
        <taxon>Viridiplantae</taxon>
        <taxon>Streptophyta</taxon>
        <taxon>Embryophyta</taxon>
        <taxon>Tracheophyta</taxon>
        <taxon>Spermatophyta</taxon>
        <taxon>Magnoliopsida</taxon>
        <taxon>eudicotyledons</taxon>
        <taxon>Gunneridae</taxon>
        <taxon>Pentapetalae</taxon>
        <taxon>rosids</taxon>
        <taxon>malvids</taxon>
        <taxon>Myrtales</taxon>
        <taxon>Lythraceae</taxon>
        <taxon>Trapa</taxon>
    </lineage>
</organism>
<comment type="caution">
    <text evidence="2">The sequence shown here is derived from an EMBL/GenBank/DDBJ whole genome shotgun (WGS) entry which is preliminary data.</text>
</comment>
<dbReference type="AlphaFoldDB" id="A0AAN7L1H3"/>
<feature type="region of interest" description="Disordered" evidence="1">
    <location>
        <begin position="1"/>
        <end position="78"/>
    </location>
</feature>
<gene>
    <name evidence="2" type="ORF">SAY87_028125</name>
</gene>
<proteinExistence type="predicted"/>
<evidence type="ECO:0000313" key="3">
    <source>
        <dbReference type="Proteomes" id="UP001345219"/>
    </source>
</evidence>
<feature type="compositionally biased region" description="Polar residues" evidence="1">
    <location>
        <begin position="57"/>
        <end position="69"/>
    </location>
</feature>
<sequence>MKETAAEALSKTDPAKPPVINGGDEAEQSVCGGGAAGHSTKSKRSFRAERFQRKRPATTNTTPWITNPLESRRRRRPLRHVIRHQAAVVEAGVRLGRLRQMPQGR</sequence>
<evidence type="ECO:0000256" key="1">
    <source>
        <dbReference type="SAM" id="MobiDB-lite"/>
    </source>
</evidence>
<keyword evidence="3" id="KW-1185">Reference proteome</keyword>
<evidence type="ECO:0000313" key="2">
    <source>
        <dbReference type="EMBL" id="KAK4773106.1"/>
    </source>
</evidence>
<protein>
    <submittedName>
        <fullName evidence="2">Uncharacterized protein</fullName>
    </submittedName>
</protein>
<dbReference type="Proteomes" id="UP001345219">
    <property type="component" value="Chromosome 22"/>
</dbReference>